<sequence length="102" mass="11367">MFIFIDRMTVTGDVEEFERALAQISDHMARQPGFRSHQLYQSAGDPKVYVEIAHWQDAAAHRTATSSEGFRTPLQQVIKNATVDFSPYELRSSHGAGAVTPS</sequence>
<dbReference type="Gene3D" id="3.30.70.100">
    <property type="match status" value="1"/>
</dbReference>
<proteinExistence type="predicted"/>
<keyword evidence="3" id="KW-1185">Reference proteome</keyword>
<gene>
    <name evidence="2" type="ORF">ADL15_09370</name>
</gene>
<reference evidence="2 3" key="1">
    <citation type="submission" date="2015-10" db="EMBL/GenBank/DDBJ databases">
        <authorList>
            <person name="Gilbert D.G."/>
        </authorList>
    </citation>
    <scope>NUCLEOTIDE SEQUENCE [LARGE SCALE GENOMIC DNA]</scope>
    <source>
        <strain evidence="2 3">NRRL B-16712</strain>
    </source>
</reference>
<name>A0A0X3V3V3_9ACTN</name>
<dbReference type="InterPro" id="IPR011008">
    <property type="entry name" value="Dimeric_a/b-barrel"/>
</dbReference>
<dbReference type="PROSITE" id="PS51725">
    <property type="entry name" value="ABM"/>
    <property type="match status" value="1"/>
</dbReference>
<dbReference type="Pfam" id="PF03992">
    <property type="entry name" value="ABM"/>
    <property type="match status" value="1"/>
</dbReference>
<evidence type="ECO:0000259" key="1">
    <source>
        <dbReference type="PROSITE" id="PS51725"/>
    </source>
</evidence>
<accession>A0A0X3V3V3</accession>
<protein>
    <recommendedName>
        <fullName evidence="1">ABM domain-containing protein</fullName>
    </recommendedName>
</protein>
<dbReference type="SUPFAM" id="SSF54909">
    <property type="entry name" value="Dimeric alpha+beta barrel"/>
    <property type="match status" value="1"/>
</dbReference>
<dbReference type="OrthoDB" id="3382888at2"/>
<dbReference type="Proteomes" id="UP000053244">
    <property type="component" value="Unassembled WGS sequence"/>
</dbReference>
<dbReference type="RefSeq" id="WP_067687236.1">
    <property type="nucleotide sequence ID" value="NZ_LLZH01000048.1"/>
</dbReference>
<evidence type="ECO:0000313" key="2">
    <source>
        <dbReference type="EMBL" id="KUL39465.1"/>
    </source>
</evidence>
<organism evidence="2 3">
    <name type="scientific">Actinoplanes awajinensis subsp. mycoplanecinus</name>
    <dbReference type="NCBI Taxonomy" id="135947"/>
    <lineage>
        <taxon>Bacteria</taxon>
        <taxon>Bacillati</taxon>
        <taxon>Actinomycetota</taxon>
        <taxon>Actinomycetes</taxon>
        <taxon>Micromonosporales</taxon>
        <taxon>Micromonosporaceae</taxon>
        <taxon>Actinoplanes</taxon>
    </lineage>
</organism>
<feature type="domain" description="ABM" evidence="1">
    <location>
        <begin position="2"/>
        <end position="90"/>
    </location>
</feature>
<dbReference type="EMBL" id="LLZH01000048">
    <property type="protein sequence ID" value="KUL39465.1"/>
    <property type="molecule type" value="Genomic_DNA"/>
</dbReference>
<evidence type="ECO:0000313" key="3">
    <source>
        <dbReference type="Proteomes" id="UP000053244"/>
    </source>
</evidence>
<dbReference type="InterPro" id="IPR007138">
    <property type="entry name" value="ABM_dom"/>
</dbReference>
<comment type="caution">
    <text evidence="2">The sequence shown here is derived from an EMBL/GenBank/DDBJ whole genome shotgun (WGS) entry which is preliminary data.</text>
</comment>
<dbReference type="AlphaFoldDB" id="A0A0X3V3V3"/>